<evidence type="ECO:0000313" key="1">
    <source>
        <dbReference type="EMBL" id="GAA2101815.1"/>
    </source>
</evidence>
<dbReference type="Proteomes" id="UP001500984">
    <property type="component" value="Unassembled WGS sequence"/>
</dbReference>
<organism evidence="1 2">
    <name type="scientific">Brevibacterium salitolerans</name>
    <dbReference type="NCBI Taxonomy" id="1403566"/>
    <lineage>
        <taxon>Bacteria</taxon>
        <taxon>Bacillati</taxon>
        <taxon>Actinomycetota</taxon>
        <taxon>Actinomycetes</taxon>
        <taxon>Micrococcales</taxon>
        <taxon>Brevibacteriaceae</taxon>
        <taxon>Brevibacterium</taxon>
    </lineage>
</organism>
<evidence type="ECO:0000313" key="2">
    <source>
        <dbReference type="Proteomes" id="UP001500984"/>
    </source>
</evidence>
<keyword evidence="2" id="KW-1185">Reference proteome</keyword>
<sequence>MLGLGGITCTERLLELLVVADGGDQLTVIEGEHAQSSPLKCFFKLKQNAVPRRFIHMMAELHPRTAESSHIIRLTRPARSAHILAKEVEILLRAPRGCFPHGEYVEGSVKLCDIRDIR</sequence>
<gene>
    <name evidence="1" type="ORF">GCM10009823_24820</name>
</gene>
<name>A0ABN2WYZ5_9MICO</name>
<accession>A0ABN2WYZ5</accession>
<protein>
    <submittedName>
        <fullName evidence="1">Uncharacterized protein</fullName>
    </submittedName>
</protein>
<comment type="caution">
    <text evidence="1">The sequence shown here is derived from an EMBL/GenBank/DDBJ whole genome shotgun (WGS) entry which is preliminary data.</text>
</comment>
<reference evidence="1 2" key="1">
    <citation type="journal article" date="2019" name="Int. J. Syst. Evol. Microbiol.">
        <title>The Global Catalogue of Microorganisms (GCM) 10K type strain sequencing project: providing services to taxonomists for standard genome sequencing and annotation.</title>
        <authorList>
            <consortium name="The Broad Institute Genomics Platform"/>
            <consortium name="The Broad Institute Genome Sequencing Center for Infectious Disease"/>
            <person name="Wu L."/>
            <person name="Ma J."/>
        </authorList>
    </citation>
    <scope>NUCLEOTIDE SEQUENCE [LARGE SCALE GENOMIC DNA]</scope>
    <source>
        <strain evidence="1 2">JCM 15900</strain>
    </source>
</reference>
<dbReference type="EMBL" id="BAAAPZ010000011">
    <property type="protein sequence ID" value="GAA2101815.1"/>
    <property type="molecule type" value="Genomic_DNA"/>
</dbReference>
<proteinExistence type="predicted"/>